<feature type="domain" description="Transketolase-like pyrimidine-binding" evidence="4">
    <location>
        <begin position="6"/>
        <end position="170"/>
    </location>
</feature>
<dbReference type="SMART" id="SM00861">
    <property type="entry name" value="Transket_pyr"/>
    <property type="match status" value="1"/>
</dbReference>
<dbReference type="Gene3D" id="3.40.50.970">
    <property type="match status" value="1"/>
</dbReference>
<dbReference type="RefSeq" id="WP_170271580.1">
    <property type="nucleotide sequence ID" value="NZ_JABEQB010000043.1"/>
</dbReference>
<dbReference type="InterPro" id="IPR051157">
    <property type="entry name" value="PDH/Transketolase"/>
</dbReference>
<evidence type="ECO:0000256" key="1">
    <source>
        <dbReference type="ARBA" id="ARBA00001964"/>
    </source>
</evidence>
<comment type="caution">
    <text evidence="5">The sequence shown here is derived from an EMBL/GenBank/DDBJ whole genome shotgun (WGS) entry which is preliminary data.</text>
</comment>
<dbReference type="PANTHER" id="PTHR43825">
    <property type="entry name" value="PYRUVATE DEHYDROGENASE E1 COMPONENT"/>
    <property type="match status" value="1"/>
</dbReference>
<protein>
    <submittedName>
        <fullName evidence="5">Transketolase</fullName>
    </submittedName>
</protein>
<sequence>MSELKKSTRTSFAEAIVEVGEKNLDVVTIAADSASRYGDFIKKFPERSFNVGIAEQTMVSVAAGMALCGKIPVVTSYANFLAFRAAEQIRVDVAGSKLNVKLIGTDTGFSSAWLGFTHLALEDMGVIRAIPGIVIIDPADAAEAYAATKAIFEYNGPVYMRLRGRKEEPVIFDKKKDFKIGKGEVIKEGKDALIIACGNAVYDSLKASEILQSRGIRVTLVNMPTIRPLDEDLLLELTSSVDNIITVEHHNTTGGLGSAVAEFLTEKRPQIRQLRLGVKDRFGTAGSEDMLKRGFGLDAESIVISIENFLKNRTKWGGKNDENNFGQ</sequence>
<dbReference type="CDD" id="cd07033">
    <property type="entry name" value="TPP_PYR_DXS_TK_like"/>
    <property type="match status" value="1"/>
</dbReference>
<proteinExistence type="inferred from homology"/>
<dbReference type="Pfam" id="PF02780">
    <property type="entry name" value="Transketolase_C"/>
    <property type="match status" value="1"/>
</dbReference>
<dbReference type="InterPro" id="IPR005475">
    <property type="entry name" value="Transketolase-like_Pyr-bd"/>
</dbReference>
<dbReference type="InterPro" id="IPR033248">
    <property type="entry name" value="Transketolase_C"/>
</dbReference>
<dbReference type="AlphaFoldDB" id="A0A7Y2PLA2"/>
<dbReference type="InterPro" id="IPR029061">
    <property type="entry name" value="THDP-binding"/>
</dbReference>
<dbReference type="SUPFAM" id="SSF52922">
    <property type="entry name" value="TK C-terminal domain-like"/>
    <property type="match status" value="1"/>
</dbReference>
<organism evidence="5 6">
    <name type="scientific">Caldanaerobacter subterraneus</name>
    <dbReference type="NCBI Taxonomy" id="911092"/>
    <lineage>
        <taxon>Bacteria</taxon>
        <taxon>Bacillati</taxon>
        <taxon>Bacillota</taxon>
        <taxon>Clostridia</taxon>
        <taxon>Thermoanaerobacterales</taxon>
        <taxon>Thermoanaerobacteraceae</taxon>
        <taxon>Caldanaerobacter</taxon>
    </lineage>
</organism>
<evidence type="ECO:0000259" key="4">
    <source>
        <dbReference type="SMART" id="SM00861"/>
    </source>
</evidence>
<dbReference type="Gene3D" id="3.40.50.920">
    <property type="match status" value="1"/>
</dbReference>
<accession>A0A7Y2PLA2</accession>
<dbReference type="Pfam" id="PF02779">
    <property type="entry name" value="Transket_pyr"/>
    <property type="match status" value="1"/>
</dbReference>
<dbReference type="Proteomes" id="UP000529861">
    <property type="component" value="Unassembled WGS sequence"/>
</dbReference>
<comment type="cofactor">
    <cofactor evidence="1">
        <name>thiamine diphosphate</name>
        <dbReference type="ChEBI" id="CHEBI:58937"/>
    </cofactor>
</comment>
<name>A0A7Y2PLA2_9THEO</name>
<reference evidence="5 6" key="1">
    <citation type="submission" date="2020-04" db="EMBL/GenBank/DDBJ databases">
        <title>Draft genome sequence of Caldanaerobacter sunterraneus. strain 1523vc isolated from Griffin hot spring, Kamchatka, Russia.</title>
        <authorList>
            <person name="Toshchakov S.V."/>
            <person name="Podosokorskaya O.A."/>
            <person name="Kublanov I.V."/>
            <person name="Korzhenkov A."/>
            <person name="Patrushev M.V."/>
        </authorList>
    </citation>
    <scope>NUCLEOTIDE SEQUENCE [LARGE SCALE GENOMIC DNA]</scope>
    <source>
        <strain evidence="5 6">1523vc</strain>
    </source>
</reference>
<dbReference type="EMBL" id="JABEQB010000043">
    <property type="protein sequence ID" value="NNG67854.1"/>
    <property type="molecule type" value="Genomic_DNA"/>
</dbReference>
<evidence type="ECO:0000256" key="2">
    <source>
        <dbReference type="ARBA" id="ARBA00007131"/>
    </source>
</evidence>
<evidence type="ECO:0000313" key="5">
    <source>
        <dbReference type="EMBL" id="NNG67854.1"/>
    </source>
</evidence>
<dbReference type="SUPFAM" id="SSF52518">
    <property type="entry name" value="Thiamin diphosphate-binding fold (THDP-binding)"/>
    <property type="match status" value="1"/>
</dbReference>
<evidence type="ECO:0000256" key="3">
    <source>
        <dbReference type="ARBA" id="ARBA00023052"/>
    </source>
</evidence>
<dbReference type="FunFam" id="3.40.50.970:FF:000129">
    <property type="entry name" value="Transketolase"/>
    <property type="match status" value="1"/>
</dbReference>
<gene>
    <name evidence="5" type="ORF">HKI81_11750</name>
</gene>
<comment type="similarity">
    <text evidence="2">Belongs to the transketolase family.</text>
</comment>
<evidence type="ECO:0000313" key="6">
    <source>
        <dbReference type="Proteomes" id="UP000529861"/>
    </source>
</evidence>
<dbReference type="PANTHER" id="PTHR43825:SF1">
    <property type="entry name" value="TRANSKETOLASE-LIKE PYRIMIDINE-BINDING DOMAIN-CONTAINING PROTEIN"/>
    <property type="match status" value="1"/>
</dbReference>
<keyword evidence="3" id="KW-0786">Thiamine pyrophosphate</keyword>
<dbReference type="InterPro" id="IPR009014">
    <property type="entry name" value="Transketo_C/PFOR_II"/>
</dbReference>